<dbReference type="Proteomes" id="UP000003835">
    <property type="component" value="Unassembled WGS sequence"/>
</dbReference>
<dbReference type="AlphaFoldDB" id="B4VNA5"/>
<accession>B4VNA5</accession>
<dbReference type="EMBL" id="DS989846">
    <property type="protein sequence ID" value="EDX76357.1"/>
    <property type="molecule type" value="Genomic_DNA"/>
</dbReference>
<organism evidence="1 2">
    <name type="scientific">Coleofasciculus chthonoplastes PCC 7420</name>
    <dbReference type="NCBI Taxonomy" id="118168"/>
    <lineage>
        <taxon>Bacteria</taxon>
        <taxon>Bacillati</taxon>
        <taxon>Cyanobacteriota</taxon>
        <taxon>Cyanophyceae</taxon>
        <taxon>Coleofasciculales</taxon>
        <taxon>Coleofasciculaceae</taxon>
        <taxon>Coleofasciculus</taxon>
    </lineage>
</organism>
<sequence>MPVFWVQGWCPYKYKANGSKSPLSLGRTLSCQLFSQGLISLQRLASM</sequence>
<name>B4VNA5_9CYAN</name>
<keyword evidence="2" id="KW-1185">Reference proteome</keyword>
<proteinExistence type="predicted"/>
<reference evidence="1 2" key="1">
    <citation type="submission" date="2008-07" db="EMBL/GenBank/DDBJ databases">
        <authorList>
            <person name="Tandeau de Marsac N."/>
            <person name="Ferriera S."/>
            <person name="Johnson J."/>
            <person name="Kravitz S."/>
            <person name="Beeson K."/>
            <person name="Sutton G."/>
            <person name="Rogers Y.-H."/>
            <person name="Friedman R."/>
            <person name="Frazier M."/>
            <person name="Venter J.C."/>
        </authorList>
    </citation>
    <scope>NUCLEOTIDE SEQUENCE [LARGE SCALE GENOMIC DNA]</scope>
    <source>
        <strain evidence="1 2">PCC 7420</strain>
    </source>
</reference>
<protein>
    <submittedName>
        <fullName evidence="1">Uncharacterized protein</fullName>
    </submittedName>
</protein>
<gene>
    <name evidence="1" type="ORF">MC7420_4613</name>
</gene>
<evidence type="ECO:0000313" key="1">
    <source>
        <dbReference type="EMBL" id="EDX76357.1"/>
    </source>
</evidence>
<dbReference type="HOGENOM" id="CLU_3166799_0_0_3"/>
<evidence type="ECO:0000313" key="2">
    <source>
        <dbReference type="Proteomes" id="UP000003835"/>
    </source>
</evidence>